<dbReference type="AlphaFoldDB" id="A0A835YN57"/>
<gene>
    <name evidence="2" type="ORF">JKP88DRAFT_328906</name>
</gene>
<accession>A0A835YN57</accession>
<dbReference type="Proteomes" id="UP000664859">
    <property type="component" value="Unassembled WGS sequence"/>
</dbReference>
<evidence type="ECO:0000313" key="3">
    <source>
        <dbReference type="Proteomes" id="UP000664859"/>
    </source>
</evidence>
<keyword evidence="1" id="KW-0472">Membrane</keyword>
<protein>
    <submittedName>
        <fullName evidence="2">Uncharacterized protein</fullName>
    </submittedName>
</protein>
<name>A0A835YN57_9STRA</name>
<keyword evidence="1" id="KW-1133">Transmembrane helix</keyword>
<evidence type="ECO:0000256" key="1">
    <source>
        <dbReference type="SAM" id="Phobius"/>
    </source>
</evidence>
<organism evidence="2 3">
    <name type="scientific">Tribonema minus</name>
    <dbReference type="NCBI Taxonomy" id="303371"/>
    <lineage>
        <taxon>Eukaryota</taxon>
        <taxon>Sar</taxon>
        <taxon>Stramenopiles</taxon>
        <taxon>Ochrophyta</taxon>
        <taxon>PX clade</taxon>
        <taxon>Xanthophyceae</taxon>
        <taxon>Tribonematales</taxon>
        <taxon>Tribonemataceae</taxon>
        <taxon>Tribonema</taxon>
    </lineage>
</organism>
<sequence>MSHLMNERRGREASPTDAAAAEIHFCCDFEDPPMTRQRQHREKDEKQPRHVSCFLLSRLAAALVLLCLGAFSGYVYRDALSEGSQREHPVRLQERGLLSAGGSASTAPDRQLAAPEGSVQLVVEDSRPYYDFVLAIFSGDGVDAVAKRDKMRKIYSAYDNGIRIHDENGQLYTYTVKASHHTKPPTYYYCFLATKA</sequence>
<keyword evidence="1" id="KW-0812">Transmembrane</keyword>
<evidence type="ECO:0000313" key="2">
    <source>
        <dbReference type="EMBL" id="KAG5178501.1"/>
    </source>
</evidence>
<feature type="transmembrane region" description="Helical" evidence="1">
    <location>
        <begin position="51"/>
        <end position="76"/>
    </location>
</feature>
<dbReference type="EMBL" id="JAFCMP010000514">
    <property type="protein sequence ID" value="KAG5178501.1"/>
    <property type="molecule type" value="Genomic_DNA"/>
</dbReference>
<keyword evidence="3" id="KW-1185">Reference proteome</keyword>
<reference evidence="2" key="1">
    <citation type="submission" date="2021-02" db="EMBL/GenBank/DDBJ databases">
        <title>First Annotated Genome of the Yellow-green Alga Tribonema minus.</title>
        <authorList>
            <person name="Mahan K.M."/>
        </authorList>
    </citation>
    <scope>NUCLEOTIDE SEQUENCE</scope>
    <source>
        <strain evidence="2">UTEX B ZZ1240</strain>
    </source>
</reference>
<comment type="caution">
    <text evidence="2">The sequence shown here is derived from an EMBL/GenBank/DDBJ whole genome shotgun (WGS) entry which is preliminary data.</text>
</comment>
<proteinExistence type="predicted"/>